<evidence type="ECO:0000313" key="2">
    <source>
        <dbReference type="Proteomes" id="UP000799118"/>
    </source>
</evidence>
<dbReference type="EMBL" id="ML770031">
    <property type="protein sequence ID" value="KAE9385093.1"/>
    <property type="molecule type" value="Genomic_DNA"/>
</dbReference>
<organism evidence="1 2">
    <name type="scientific">Gymnopus androsaceus JB14</name>
    <dbReference type="NCBI Taxonomy" id="1447944"/>
    <lineage>
        <taxon>Eukaryota</taxon>
        <taxon>Fungi</taxon>
        <taxon>Dikarya</taxon>
        <taxon>Basidiomycota</taxon>
        <taxon>Agaricomycotina</taxon>
        <taxon>Agaricomycetes</taxon>
        <taxon>Agaricomycetidae</taxon>
        <taxon>Agaricales</taxon>
        <taxon>Marasmiineae</taxon>
        <taxon>Omphalotaceae</taxon>
        <taxon>Gymnopus</taxon>
    </lineage>
</organism>
<evidence type="ECO:0000313" key="1">
    <source>
        <dbReference type="EMBL" id="KAE9385093.1"/>
    </source>
</evidence>
<name>A0A6A4GIB7_9AGAR</name>
<accession>A0A6A4GIB7</accession>
<gene>
    <name evidence="1" type="ORF">BT96DRAFT_950091</name>
</gene>
<keyword evidence="2" id="KW-1185">Reference proteome</keyword>
<sequence length="1017" mass="115155">MSVSGSSSDGDPGYVDVDLERFVKLCDASRSTLLTGRSPDTPLLQFQQKDIEAYINLVLCGVNDRDTYELGRMRNHERVFRHSACALYRDVDSALIFREDFPWSGPYDLVTTYADKKSLHGYLHAHVRFEFQDADEGQYRDPGTDPNVFWGVCGASGRHRIHLMLPDVANDANEIPIQDLYPLIYDAIYATAQTIIPENTSSWNPTYQAELDRTAQFTNRAVQTESRKCIPELIGQAFADEFMDKIREHSWGTHAYWFIQIRGAKDDTRHHGPIDDATINHILQNIIRHQSVIFLDMGLEIHLPEGYASMPARAVECHSELAEIAWNIDPGREWDYGLYQPDVWAGVADIAGFRCNYSKQPRTQNRISYIQVYTTDKFATYNASSQGSKAVLKMNGPDDVVTPLAKVYGVTAANQTAKTLTVTRLEARVPLMYAKTVNRAELQVSDFRGVIHAVPVKTIWAWRIHRILACYFIIRYAAGVKRDSRADINYLTLLGTVIYLFNSIHSRPGEMQWDRTLTQVVFPSTTLDNNPQARDIGMHSPDGDSDKFPIMERGAIWLRPITYPRSGEGDVLRFTFLKDSVSEKTISRVLNMKWHAIQDLFKPSYTRNPFQSGHLRHKLVGPSDKPMDRPIALPAGHRDVTFQTEVEYYDNAPDLPAAAMVGLPAETQEQTGSLFFVGLLSQVFQRTGTMGKTRFEYSMLNQSQMTRVNLATFDDMNISSYLKSFQYPKVTTAQTWAENKVILFPGVSDQTVALGDPSVQGWNNVPLFKVYLAKREAGGKEFEDLRKFCWRLYDTLSWVPRVATHRVFDNKARKSWIHIFPGQANTGTPILINPKNVRPVTCEAGRAPVLDRAQVDADDAAEQALRAQHQQAIPALMRAIWGGIPVPEEDEGDVDEVPQQVVRYVQERLPRRGGRQYVYVEVNNRMTAKDCIRCGVCLAEFTYLSDEEACAKVLRFRGVSSFIVTSLLASTQFVANNDVHGLHRGVFTSSCNSIKHETLAVGLHRHIRSLKRKYPEE</sequence>
<proteinExistence type="predicted"/>
<reference evidence="1" key="1">
    <citation type="journal article" date="2019" name="Environ. Microbiol.">
        <title>Fungal ecological strategies reflected in gene transcription - a case study of two litter decomposers.</title>
        <authorList>
            <person name="Barbi F."/>
            <person name="Kohler A."/>
            <person name="Barry K."/>
            <person name="Baskaran P."/>
            <person name="Daum C."/>
            <person name="Fauchery L."/>
            <person name="Ihrmark K."/>
            <person name="Kuo A."/>
            <person name="LaButti K."/>
            <person name="Lipzen A."/>
            <person name="Morin E."/>
            <person name="Grigoriev I.V."/>
            <person name="Henrissat B."/>
            <person name="Lindahl B."/>
            <person name="Martin F."/>
        </authorList>
    </citation>
    <scope>NUCLEOTIDE SEQUENCE</scope>
    <source>
        <strain evidence="1">JB14</strain>
    </source>
</reference>
<dbReference type="AlphaFoldDB" id="A0A6A4GIB7"/>
<protein>
    <submittedName>
        <fullName evidence="1">Uncharacterized protein</fullName>
    </submittedName>
</protein>
<dbReference type="OrthoDB" id="3261690at2759"/>
<dbReference type="Proteomes" id="UP000799118">
    <property type="component" value="Unassembled WGS sequence"/>
</dbReference>